<evidence type="ECO:0000256" key="4">
    <source>
        <dbReference type="ARBA" id="ARBA00022741"/>
    </source>
</evidence>
<evidence type="ECO:0000256" key="1">
    <source>
        <dbReference type="ARBA" id="ARBA00012513"/>
    </source>
</evidence>
<dbReference type="InterPro" id="IPR011009">
    <property type="entry name" value="Kinase-like_dom_sf"/>
</dbReference>
<evidence type="ECO:0000256" key="5">
    <source>
        <dbReference type="ARBA" id="ARBA00022777"/>
    </source>
</evidence>
<dbReference type="Proteomes" id="UP000659223">
    <property type="component" value="Unassembled WGS sequence"/>
</dbReference>
<feature type="transmembrane region" description="Helical" evidence="9">
    <location>
        <begin position="415"/>
        <end position="435"/>
    </location>
</feature>
<evidence type="ECO:0000256" key="7">
    <source>
        <dbReference type="PROSITE-ProRule" id="PRU10141"/>
    </source>
</evidence>
<keyword evidence="6 7" id="KW-0067">ATP-binding</keyword>
<dbReference type="SUPFAM" id="SSF56112">
    <property type="entry name" value="Protein kinase-like (PK-like)"/>
    <property type="match status" value="1"/>
</dbReference>
<keyword evidence="9" id="KW-1133">Transmembrane helix</keyword>
<feature type="domain" description="Protein kinase" evidence="10">
    <location>
        <begin position="21"/>
        <end position="283"/>
    </location>
</feature>
<dbReference type="Gene3D" id="3.30.200.20">
    <property type="entry name" value="Phosphorylase Kinase, domain 1"/>
    <property type="match status" value="1"/>
</dbReference>
<feature type="compositionally biased region" description="Low complexity" evidence="8">
    <location>
        <begin position="473"/>
        <end position="511"/>
    </location>
</feature>
<evidence type="ECO:0000256" key="2">
    <source>
        <dbReference type="ARBA" id="ARBA00022527"/>
    </source>
</evidence>
<dbReference type="InterPro" id="IPR008271">
    <property type="entry name" value="Ser/Thr_kinase_AS"/>
</dbReference>
<protein>
    <recommendedName>
        <fullName evidence="1">non-specific serine/threonine protein kinase</fullName>
        <ecNumber evidence="1">2.7.11.1</ecNumber>
    </recommendedName>
</protein>
<dbReference type="InterPro" id="IPR017441">
    <property type="entry name" value="Protein_kinase_ATP_BS"/>
</dbReference>
<feature type="compositionally biased region" description="Pro residues" evidence="8">
    <location>
        <begin position="341"/>
        <end position="359"/>
    </location>
</feature>
<dbReference type="SMART" id="SM00220">
    <property type="entry name" value="S_TKc"/>
    <property type="match status" value="1"/>
</dbReference>
<keyword evidence="3" id="KW-0808">Transferase</keyword>
<evidence type="ECO:0000256" key="3">
    <source>
        <dbReference type="ARBA" id="ARBA00022679"/>
    </source>
</evidence>
<accession>A0ABQ2Z5M6</accession>
<evidence type="ECO:0000256" key="8">
    <source>
        <dbReference type="SAM" id="MobiDB-lite"/>
    </source>
</evidence>
<keyword evidence="4 7" id="KW-0547">Nucleotide-binding</keyword>
<proteinExistence type="predicted"/>
<dbReference type="PROSITE" id="PS00108">
    <property type="entry name" value="PROTEIN_KINASE_ST"/>
    <property type="match status" value="1"/>
</dbReference>
<dbReference type="CDD" id="cd14014">
    <property type="entry name" value="STKc_PknB_like"/>
    <property type="match status" value="1"/>
</dbReference>
<dbReference type="PROSITE" id="PS00107">
    <property type="entry name" value="PROTEIN_KINASE_ATP"/>
    <property type="match status" value="1"/>
</dbReference>
<keyword evidence="5" id="KW-0418">Kinase</keyword>
<feature type="binding site" evidence="7">
    <location>
        <position position="50"/>
    </location>
    <ligand>
        <name>ATP</name>
        <dbReference type="ChEBI" id="CHEBI:30616"/>
    </ligand>
</feature>
<evidence type="ECO:0000259" key="10">
    <source>
        <dbReference type="PROSITE" id="PS50011"/>
    </source>
</evidence>
<keyword evidence="9" id="KW-0472">Membrane</keyword>
<gene>
    <name evidence="11" type="ORF">GCM10010324_60020</name>
</gene>
<dbReference type="Gene3D" id="1.10.510.10">
    <property type="entry name" value="Transferase(Phosphotransferase) domain 1"/>
    <property type="match status" value="1"/>
</dbReference>
<comment type="caution">
    <text evidence="11">The sequence shown here is derived from an EMBL/GenBank/DDBJ whole genome shotgun (WGS) entry which is preliminary data.</text>
</comment>
<keyword evidence="9" id="KW-0812">Transmembrane</keyword>
<dbReference type="EMBL" id="BMUT01000016">
    <property type="protein sequence ID" value="GGY05248.1"/>
    <property type="molecule type" value="Genomic_DNA"/>
</dbReference>
<dbReference type="Pfam" id="PF00069">
    <property type="entry name" value="Pkinase"/>
    <property type="match status" value="1"/>
</dbReference>
<sequence length="601" mass="61004">MVTAGEANGDELIGKVLGGRYRVTATIGRGGMGVVARAVDELLGREVAVKVLRAFTDSAEAELLDLRTRMQREAQAAARIRHSGVVTVHDVTEEQGLPVIVMELVDGPSLDDVLGERGTLEPEEAAAIGARLMDALDAAHRAGVLHRDVKPGNVLLEHGGRVVLTDFGIASMEAAGDEAMAKLTQSGQLVGSLDYLPPERAQGREPGPASDIWSLGMTLYAAVEGTSPFRRTSVWSTLSAIVTEPLPAPQRAGALAPVLQALMAKDPEHRPTADQAREMLERVAAGRTANLTNLTTNLMPPAPAPHPAPGPVSAPGPGLGPVPTQAAAPAPPPGFGAAPSFPQPSPPSPSSPSPSPSPQNPYAAHPEPGLPNTGYPAPGPLHTPPQAGDTAPVGGRSAAGDGRPGADRGRRRSRALIAAAVALVVLAGGGVTYALTGSGGTKGDDPQAAPAAAGSPSAGEQPDEGGVATGLHSPGASPSAGSSAKPSGPASSSSASPSAKPGASSAKPSSSVPTTCSGWNHHDPKPGTYGYVSGDHSVLNGPYKVCGAVAPAKSGTKLWFHCSVENSYGHKWLYVRIDGTKSAGWMSADSIIRQSGQPVRC</sequence>
<organism evidence="11 12">
    <name type="scientific">Streptomyces hiroshimensis</name>
    <dbReference type="NCBI Taxonomy" id="66424"/>
    <lineage>
        <taxon>Bacteria</taxon>
        <taxon>Bacillati</taxon>
        <taxon>Actinomycetota</taxon>
        <taxon>Actinomycetes</taxon>
        <taxon>Kitasatosporales</taxon>
        <taxon>Streptomycetaceae</taxon>
        <taxon>Streptomyces</taxon>
    </lineage>
</organism>
<keyword evidence="12" id="KW-1185">Reference proteome</keyword>
<evidence type="ECO:0000313" key="11">
    <source>
        <dbReference type="EMBL" id="GGY05248.1"/>
    </source>
</evidence>
<name>A0ABQ2Z5M6_9ACTN</name>
<evidence type="ECO:0000256" key="9">
    <source>
        <dbReference type="SAM" id="Phobius"/>
    </source>
</evidence>
<dbReference type="PANTHER" id="PTHR43289:SF6">
    <property type="entry name" value="SERINE_THREONINE-PROTEIN KINASE NEKL-3"/>
    <property type="match status" value="1"/>
</dbReference>
<keyword evidence="2" id="KW-0723">Serine/threonine-protein kinase</keyword>
<evidence type="ECO:0000256" key="6">
    <source>
        <dbReference type="ARBA" id="ARBA00022840"/>
    </source>
</evidence>
<dbReference type="PROSITE" id="PS50011">
    <property type="entry name" value="PROTEIN_KINASE_DOM"/>
    <property type="match status" value="1"/>
</dbReference>
<feature type="compositionally biased region" description="Pro residues" evidence="8">
    <location>
        <begin position="300"/>
        <end position="320"/>
    </location>
</feature>
<feature type="region of interest" description="Disordered" evidence="8">
    <location>
        <begin position="294"/>
        <end position="411"/>
    </location>
</feature>
<dbReference type="InterPro" id="IPR000719">
    <property type="entry name" value="Prot_kinase_dom"/>
</dbReference>
<reference evidence="12" key="1">
    <citation type="journal article" date="2019" name="Int. J. Syst. Evol. Microbiol.">
        <title>The Global Catalogue of Microorganisms (GCM) 10K type strain sequencing project: providing services to taxonomists for standard genome sequencing and annotation.</title>
        <authorList>
            <consortium name="The Broad Institute Genomics Platform"/>
            <consortium name="The Broad Institute Genome Sequencing Center for Infectious Disease"/>
            <person name="Wu L."/>
            <person name="Ma J."/>
        </authorList>
    </citation>
    <scope>NUCLEOTIDE SEQUENCE [LARGE SCALE GENOMIC DNA]</scope>
    <source>
        <strain evidence="12">JCM 4586</strain>
    </source>
</reference>
<feature type="compositionally biased region" description="Low complexity" evidence="8">
    <location>
        <begin position="448"/>
        <end position="459"/>
    </location>
</feature>
<dbReference type="PANTHER" id="PTHR43289">
    <property type="entry name" value="MITOGEN-ACTIVATED PROTEIN KINASE KINASE KINASE 20-RELATED"/>
    <property type="match status" value="1"/>
</dbReference>
<feature type="region of interest" description="Disordered" evidence="8">
    <location>
        <begin position="438"/>
        <end position="519"/>
    </location>
</feature>
<dbReference type="EC" id="2.7.11.1" evidence="1"/>
<evidence type="ECO:0000313" key="12">
    <source>
        <dbReference type="Proteomes" id="UP000659223"/>
    </source>
</evidence>